<dbReference type="Pfam" id="PF04909">
    <property type="entry name" value="Amidohydro_2"/>
    <property type="match status" value="1"/>
</dbReference>
<evidence type="ECO:0000259" key="2">
    <source>
        <dbReference type="Pfam" id="PF04909"/>
    </source>
</evidence>
<dbReference type="Proteomes" id="UP001589587">
    <property type="component" value="Unassembled WGS sequence"/>
</dbReference>
<accession>A0ABV5XFJ1</accession>
<sequence>MQKIWTNSGDSHFLEPDDLWTTRLPKALADLTPKSEKDPDGEYETVSVDGQTFRRKLPTSAAVEFLAETRKAVGIRDAKARLIDLDEEGVWGEVIFPSLGMWSSTFRTPELLKACMRASNEWALEELVPVSERYVVTAQVSTLLVEDAISEIEWAAENGFKAVFLPTTPHPSAPDWHDPAWEPFWDAAERARMVLAVHIGTDPVDVTSGGAGVVYRGPGGAVMNYAETTFSGQRFAMKLVASGALDRHPDLRVLISEGGATWIPFLGDRMLEGYRQHSMVVRPKLKRDPKETLMTQVYASFQHDETAVAAHDAMGYKNVMFGSDYPHMEGTFGHTQDTLKQLFDGASDATRLRITQGAFFELFPHVPAVPSSGV</sequence>
<dbReference type="PANTHER" id="PTHR21240">
    <property type="entry name" value="2-AMINO-3-CARBOXYLMUCONATE-6-SEMIALDEHYDE DECARBOXYLASE"/>
    <property type="match status" value="1"/>
</dbReference>
<evidence type="ECO:0000313" key="4">
    <source>
        <dbReference type="Proteomes" id="UP001589587"/>
    </source>
</evidence>
<keyword evidence="4" id="KW-1185">Reference proteome</keyword>
<dbReference type="InterPro" id="IPR032466">
    <property type="entry name" value="Metal_Hydrolase"/>
</dbReference>
<dbReference type="Gene3D" id="3.20.20.140">
    <property type="entry name" value="Metal-dependent hydrolases"/>
    <property type="match status" value="1"/>
</dbReference>
<proteinExistence type="predicted"/>
<evidence type="ECO:0000256" key="1">
    <source>
        <dbReference type="ARBA" id="ARBA00023239"/>
    </source>
</evidence>
<reference evidence="3 4" key="1">
    <citation type="submission" date="2024-09" db="EMBL/GenBank/DDBJ databases">
        <authorList>
            <person name="Sun Q."/>
            <person name="Mori K."/>
        </authorList>
    </citation>
    <scope>NUCLEOTIDE SEQUENCE [LARGE SCALE GENOMIC DNA]</scope>
    <source>
        <strain evidence="3 4">JCM 11411</strain>
    </source>
</reference>
<dbReference type="SUPFAM" id="SSF51556">
    <property type="entry name" value="Metallo-dependent hydrolases"/>
    <property type="match status" value="1"/>
</dbReference>
<feature type="domain" description="Amidohydrolase-related" evidence="2">
    <location>
        <begin position="117"/>
        <end position="350"/>
    </location>
</feature>
<dbReference type="PANTHER" id="PTHR21240:SF28">
    <property type="entry name" value="ISO-OROTATE DECARBOXYLASE (EUROFUNG)"/>
    <property type="match status" value="1"/>
</dbReference>
<evidence type="ECO:0000313" key="3">
    <source>
        <dbReference type="EMBL" id="MFB9781243.1"/>
    </source>
</evidence>
<dbReference type="InterPro" id="IPR006680">
    <property type="entry name" value="Amidohydro-rel"/>
</dbReference>
<dbReference type="EMBL" id="JBHMAS010000039">
    <property type="protein sequence ID" value="MFB9781243.1"/>
    <property type="molecule type" value="Genomic_DNA"/>
</dbReference>
<name>A0ABV5XFJ1_9NOCA</name>
<gene>
    <name evidence="3" type="ORF">ACFFQ6_16230</name>
</gene>
<protein>
    <submittedName>
        <fullName evidence="3">Amidohydrolase family protein</fullName>
    </submittedName>
</protein>
<keyword evidence="1" id="KW-0456">Lyase</keyword>
<organism evidence="3 4">
    <name type="scientific">Rhodococcus baikonurensis</name>
    <dbReference type="NCBI Taxonomy" id="172041"/>
    <lineage>
        <taxon>Bacteria</taxon>
        <taxon>Bacillati</taxon>
        <taxon>Actinomycetota</taxon>
        <taxon>Actinomycetes</taxon>
        <taxon>Mycobacteriales</taxon>
        <taxon>Nocardiaceae</taxon>
        <taxon>Rhodococcus</taxon>
        <taxon>Rhodococcus erythropolis group</taxon>
    </lineage>
</organism>
<dbReference type="InterPro" id="IPR032465">
    <property type="entry name" value="ACMSD"/>
</dbReference>
<dbReference type="RefSeq" id="WP_350491506.1">
    <property type="nucleotide sequence ID" value="NZ_JBHMAS010000039.1"/>
</dbReference>
<comment type="caution">
    <text evidence="3">The sequence shown here is derived from an EMBL/GenBank/DDBJ whole genome shotgun (WGS) entry which is preliminary data.</text>
</comment>